<dbReference type="Pfam" id="PF00481">
    <property type="entry name" value="PP2C"/>
    <property type="match status" value="1"/>
</dbReference>
<dbReference type="InterPro" id="IPR055071">
    <property type="entry name" value="RA_PHLPP-like"/>
</dbReference>
<dbReference type="CDD" id="cd07302">
    <property type="entry name" value="CHD"/>
    <property type="match status" value="1"/>
</dbReference>
<dbReference type="InParanoid" id="G4T4X8"/>
<dbReference type="GO" id="GO:0046872">
    <property type="term" value="F:metal ion binding"/>
    <property type="evidence" value="ECO:0007669"/>
    <property type="project" value="UniProtKB-KW"/>
</dbReference>
<dbReference type="OMA" id="QQVGYEE"/>
<evidence type="ECO:0000313" key="8">
    <source>
        <dbReference type="Proteomes" id="UP000007148"/>
    </source>
</evidence>
<keyword evidence="2" id="KW-0479">Metal-binding</keyword>
<comment type="caution">
    <text evidence="7">The sequence shown here is derived from an EMBL/GenBank/DDBJ whole genome shotgun (WGS) entry which is preliminary data.</text>
</comment>
<dbReference type="GO" id="GO:0009190">
    <property type="term" value="P:cyclic nucleotide biosynthetic process"/>
    <property type="evidence" value="ECO:0007669"/>
    <property type="project" value="InterPro"/>
</dbReference>
<dbReference type="HOGENOM" id="CLU_000430_1_1_1"/>
<dbReference type="InterPro" id="IPR036457">
    <property type="entry name" value="PPM-type-like_dom_sf"/>
</dbReference>
<dbReference type="Gene3D" id="3.80.10.10">
    <property type="entry name" value="Ribonuclease Inhibitor"/>
    <property type="match status" value="3"/>
</dbReference>
<dbReference type="InterPro" id="IPR003591">
    <property type="entry name" value="Leu-rich_rpt_typical-subtyp"/>
</dbReference>
<proteinExistence type="predicted"/>
<dbReference type="Pfam" id="PF23010">
    <property type="entry name" value="RA_3"/>
    <property type="match status" value="1"/>
</dbReference>
<dbReference type="PANTHER" id="PTHR48051:SF1">
    <property type="entry name" value="RAS SUPPRESSOR PROTEIN 1"/>
    <property type="match status" value="1"/>
</dbReference>
<dbReference type="InterPro" id="IPR050216">
    <property type="entry name" value="LRR_domain-containing"/>
</dbReference>
<feature type="region of interest" description="Disordered" evidence="4">
    <location>
        <begin position="1"/>
        <end position="75"/>
    </location>
</feature>
<dbReference type="InterPro" id="IPR055414">
    <property type="entry name" value="LRR_R13L4/SHOC2-like"/>
</dbReference>
<dbReference type="FunCoup" id="G4T4X8">
    <property type="interactions" value="91"/>
</dbReference>
<feature type="compositionally biased region" description="Polar residues" evidence="4">
    <location>
        <begin position="251"/>
        <end position="260"/>
    </location>
</feature>
<feature type="domain" description="PPM-type phosphatase" evidence="6">
    <location>
        <begin position="1147"/>
        <end position="1426"/>
    </location>
</feature>
<evidence type="ECO:0000256" key="1">
    <source>
        <dbReference type="ARBA" id="ARBA00022614"/>
    </source>
</evidence>
<feature type="region of interest" description="Disordered" evidence="4">
    <location>
        <begin position="291"/>
        <end position="320"/>
    </location>
</feature>
<dbReference type="SMART" id="SM00332">
    <property type="entry name" value="PP2Cc"/>
    <property type="match status" value="1"/>
</dbReference>
<dbReference type="Pfam" id="PF00211">
    <property type="entry name" value="Guanylate_cyc"/>
    <property type="match status" value="1"/>
</dbReference>
<dbReference type="PROSITE" id="PS50125">
    <property type="entry name" value="GUANYLATE_CYCLASE_2"/>
    <property type="match status" value="1"/>
</dbReference>
<dbReference type="InterPro" id="IPR032675">
    <property type="entry name" value="LRR_dom_sf"/>
</dbReference>
<dbReference type="Proteomes" id="UP000007148">
    <property type="component" value="Unassembled WGS sequence"/>
</dbReference>
<keyword evidence="7" id="KW-0456">Lyase</keyword>
<feature type="region of interest" description="Disordered" evidence="4">
    <location>
        <begin position="218"/>
        <end position="260"/>
    </location>
</feature>
<dbReference type="OrthoDB" id="2021138at2759"/>
<dbReference type="Pfam" id="PF23598">
    <property type="entry name" value="LRR_14"/>
    <property type="match status" value="1"/>
</dbReference>
<feature type="region of interest" description="Disordered" evidence="4">
    <location>
        <begin position="1638"/>
        <end position="1661"/>
    </location>
</feature>
<keyword evidence="3" id="KW-0677">Repeat</keyword>
<evidence type="ECO:0000256" key="2">
    <source>
        <dbReference type="ARBA" id="ARBA00022723"/>
    </source>
</evidence>
<dbReference type="PROSITE" id="PS51450">
    <property type="entry name" value="LRR"/>
    <property type="match status" value="1"/>
</dbReference>
<dbReference type="InterPro" id="IPR001932">
    <property type="entry name" value="PPM-type_phosphatase-like_dom"/>
</dbReference>
<dbReference type="Gene3D" id="3.30.70.1230">
    <property type="entry name" value="Nucleotide cyclase"/>
    <property type="match status" value="1"/>
</dbReference>
<dbReference type="GO" id="GO:0035556">
    <property type="term" value="P:intracellular signal transduction"/>
    <property type="evidence" value="ECO:0007669"/>
    <property type="project" value="InterPro"/>
</dbReference>
<name>G4T4X8_SERID</name>
<feature type="region of interest" description="Disordered" evidence="4">
    <location>
        <begin position="916"/>
        <end position="937"/>
    </location>
</feature>
<evidence type="ECO:0000256" key="3">
    <source>
        <dbReference type="ARBA" id="ARBA00022737"/>
    </source>
</evidence>
<dbReference type="PROSITE" id="PS51746">
    <property type="entry name" value="PPM_2"/>
    <property type="match status" value="1"/>
</dbReference>
<feature type="domain" description="Guanylate cyclase" evidence="5">
    <location>
        <begin position="1480"/>
        <end position="1616"/>
    </location>
</feature>
<gene>
    <name evidence="7" type="ORF">PIIN_00088</name>
</gene>
<keyword evidence="8" id="KW-1185">Reference proteome</keyword>
<dbReference type="Pfam" id="PF13855">
    <property type="entry name" value="LRR_8"/>
    <property type="match status" value="1"/>
</dbReference>
<dbReference type="SMART" id="SM00364">
    <property type="entry name" value="LRR_BAC"/>
    <property type="match status" value="9"/>
</dbReference>
<dbReference type="PANTHER" id="PTHR48051">
    <property type="match status" value="1"/>
</dbReference>
<dbReference type="Gene3D" id="3.60.40.10">
    <property type="entry name" value="PPM-type phosphatase domain"/>
    <property type="match status" value="1"/>
</dbReference>
<feature type="region of interest" description="Disordered" evidence="4">
    <location>
        <begin position="88"/>
        <end position="189"/>
    </location>
</feature>
<keyword evidence="1" id="KW-0433">Leucine-rich repeat</keyword>
<evidence type="ECO:0000313" key="7">
    <source>
        <dbReference type="EMBL" id="CCA66402.1"/>
    </source>
</evidence>
<evidence type="ECO:0000259" key="5">
    <source>
        <dbReference type="PROSITE" id="PS50125"/>
    </source>
</evidence>
<dbReference type="SMART" id="SM00044">
    <property type="entry name" value="CYCc"/>
    <property type="match status" value="1"/>
</dbReference>
<dbReference type="CDD" id="cd00143">
    <property type="entry name" value="PP2Cc"/>
    <property type="match status" value="1"/>
</dbReference>
<dbReference type="GO" id="GO:0016829">
    <property type="term" value="F:lyase activity"/>
    <property type="evidence" value="ECO:0007669"/>
    <property type="project" value="UniProtKB-KW"/>
</dbReference>
<organism evidence="7 8">
    <name type="scientific">Serendipita indica (strain DSM 11827)</name>
    <name type="common">Root endophyte fungus</name>
    <name type="synonym">Piriformospora indica</name>
    <dbReference type="NCBI Taxonomy" id="1109443"/>
    <lineage>
        <taxon>Eukaryota</taxon>
        <taxon>Fungi</taxon>
        <taxon>Dikarya</taxon>
        <taxon>Basidiomycota</taxon>
        <taxon>Agaricomycotina</taxon>
        <taxon>Agaricomycetes</taxon>
        <taxon>Sebacinales</taxon>
        <taxon>Serendipitaceae</taxon>
        <taxon>Serendipita</taxon>
    </lineage>
</organism>
<dbReference type="GO" id="GO:0005737">
    <property type="term" value="C:cytoplasm"/>
    <property type="evidence" value="ECO:0007669"/>
    <property type="project" value="TreeGrafter"/>
</dbReference>
<dbReference type="InterPro" id="IPR001611">
    <property type="entry name" value="Leu-rich_rpt"/>
</dbReference>
<protein>
    <submittedName>
        <fullName evidence="7">Related to CR-1 adenylate cyclase (ATP pyrophosphate-lyase) CR-1</fullName>
    </submittedName>
</protein>
<sequence length="1884" mass="207937">MPRRSSHVDGPDHWSMIFLHNNSGEFPPSGLAPLDPRAQDPDIAPWAELAPEDEAGSVVPSTSSAAGAPGLSGKRTFYAKTSSFSGSLFGRQQQHRDSDVQDSQSLAANENKKSFLGGFKGLRRKNSKPSLAKEPSFSVPAQPVPPLPNSTLPAPRLSPSIPVTRKPRKASKQKMAPPVPPKDHTDDIYLDTNLDRLEGIVDPSRLGADSRVSFSNEAALGGANDDPLNGPFDSYRPRASHSAHGHGPGSNGSNDLWNGHSNNLASTPAMFSIPPAYNGAAFTNPFAGGASNAAAASKRPPPRLATTSPRGKATLLPPSHLEPNGTFLHHTSAISPIDKRDPADPASPSWVAPESWAVKMNMDEEVQSDSGESDNMQLQEPTRHAALFNQEEEQSVHDTTTGALRSVNGGTGAMEYKIRITYETEAGNPHSIYKIPYSETAQSFIKTKFNPKMRIDGECRLWIRDRGKDRMLAGTERILPLLRKRLLMAGYDDDELPNIAGEDLGHIFKLIVRDVAWRADSEEPANITNPAFVDLTGMNLTKVPILLHRVAQHIVLLNLSRNIGIDLPSDFIQSCEALRELKLAGVGLRRVPPAIRHSRHLMRLDISSNRIADLEDSGLDSIPTLSSLKLQCNRLTNLPHYFAAMHAITDLNISNNKLDGFPDVLFSMSSLKDLDVSYNNICAFPPGIGKLVNLQRLTIIGNQLTAFVPELSKLTNLEVLDCRRNMITDLSLAASLPKLKQFHAHYNALHALDMTVGPALTELKAPHNQITRFRLLSPNSAVNLIHLDLSYTKLSSLDEDVVAQLTNLATLRLDHNHFRTLPASLCKLTYLQHLSCSNNVLDELPSDIGSLDNLQILDVHSNSIHQIPASIWQCKSLYLFNATSNLIDVWRNPPTGTQGSTSAPVPFGSISDVALTANSPDSERRPSQPGLFNGRPSKRALPLEMSLQKLYLSDNHLRDDSINFLARLTQLRVLNVSFNDIQDLSSSWLSKLTLLEQLYLSGNRLSALPVEGLQNLTRLHTLYLNANRLQTLPSALNKISSLTVLDVGSNNLRYNINNWHFDWNWNFNRNLKYLNLSGNTRLEIRPDSTKRNHLDRMEGPVLHEFNALTQLKVLGLMDVTIGFMNSIPDDNEERRVRTSGSEVNGMGYGIADSMGKRDQLSMFDIVVPSFRMHEKECLFGMYGRPEPTHGNTRLSKFVQDRFHNELIMKLNQLRPEADEGVVQAFRRAFLSMNRELYKFLTNNSFGQFSRKMSAASSSSTGPNAGIDMTVLKTGLSAIIIYIVDKTMYVANVGNALAVMSRQGEAHLVSYRHDPLDRNELSRIRGTEGWVSPKELLNDELNVSRAFGMYHLLPSVIARPAVTEWDITDQDEFVIVGNCNLWDYLPYQNAVDIARECQDPMVAAQKLRDMAISYGADGSVMVMVLSISDLFPAKAVQRKNAMETGEFGGFKSPLRGNHEPISSKMLNRLPDEVDAPVGTVALVFTDIANSTHLWEKNAGMRTAMLMHNELLRRQLLNIGGYLVKTEGDAFMCSFPTVASALLWCLTVQLALLKLEWPLEILESQDGREICDSDGTVLARGLSVRMGLHWGAPLCEPDFITHRMDYFGPMVNRSARICGSAKGGQIMISNDVIRELSQHFSLDDSSPPPAPPKPIDAAAVSDPAAVRERNHIETLRRMQFTITPMGERKLKGIEAPEALSLIWPKELEGRMSLMHEKEDEEVSAAAADANSRVPFSIAQMKQLAMLCVRLETLTSGRVFKPTTARKKTLPPPAGVATMAIVAEEVEGPIDIVPDVNGIRTPDVLQRPTVMEELEEPSVYLTANPELLMPSIKEGATDEYLMLLLDSLSLRIDNALASLYLQQIGGYRRLAPPRIGSIAGLDGGLLQ</sequence>
<evidence type="ECO:0000256" key="4">
    <source>
        <dbReference type="SAM" id="MobiDB-lite"/>
    </source>
</evidence>
<reference evidence="7 8" key="1">
    <citation type="journal article" date="2011" name="PLoS Pathog.">
        <title>Endophytic Life Strategies Decoded by Genome and Transcriptome Analyses of the Mutualistic Root Symbiont Piriformospora indica.</title>
        <authorList>
            <person name="Zuccaro A."/>
            <person name="Lahrmann U."/>
            <person name="Guldener U."/>
            <person name="Langen G."/>
            <person name="Pfiffi S."/>
            <person name="Biedenkopf D."/>
            <person name="Wong P."/>
            <person name="Samans B."/>
            <person name="Grimm C."/>
            <person name="Basiewicz M."/>
            <person name="Murat C."/>
            <person name="Martin F."/>
            <person name="Kogel K.H."/>
        </authorList>
    </citation>
    <scope>NUCLEOTIDE SEQUENCE [LARGE SCALE GENOMIC DNA]</scope>
    <source>
        <strain evidence="7 8">DSM 11827</strain>
    </source>
</reference>
<dbReference type="InterPro" id="IPR001054">
    <property type="entry name" value="A/G_cyclase"/>
</dbReference>
<accession>G4T4X8</accession>
<dbReference type="InterPro" id="IPR029787">
    <property type="entry name" value="Nucleotide_cyclase"/>
</dbReference>
<evidence type="ECO:0000259" key="6">
    <source>
        <dbReference type="PROSITE" id="PS51746"/>
    </source>
</evidence>
<dbReference type="STRING" id="1109443.G4T4X8"/>
<dbReference type="SUPFAM" id="SSF52058">
    <property type="entry name" value="L domain-like"/>
    <property type="match status" value="2"/>
</dbReference>
<dbReference type="SUPFAM" id="SSF55073">
    <property type="entry name" value="Nucleotide cyclase"/>
    <property type="match status" value="1"/>
</dbReference>
<feature type="compositionally biased region" description="Basic and acidic residues" evidence="4">
    <location>
        <begin position="1"/>
        <end position="12"/>
    </location>
</feature>
<dbReference type="SMART" id="SM00369">
    <property type="entry name" value="LRR_TYP"/>
    <property type="match status" value="11"/>
</dbReference>
<dbReference type="eggNOG" id="KOG0618">
    <property type="taxonomic scope" value="Eukaryota"/>
</dbReference>
<dbReference type="SUPFAM" id="SSF81606">
    <property type="entry name" value="PP2C-like"/>
    <property type="match status" value="1"/>
</dbReference>
<dbReference type="EMBL" id="CAFZ01000001">
    <property type="protein sequence ID" value="CCA66402.1"/>
    <property type="molecule type" value="Genomic_DNA"/>
</dbReference>